<protein>
    <recommendedName>
        <fullName evidence="16">Na(+)-translocating NADH-quinone reductase subunit C</fullName>
        <shortName evidence="16">Na(+)-NQR subunit C</shortName>
        <shortName evidence="16">Na(+)-translocating NQR subunit C</shortName>
        <ecNumber evidence="16">7.2.1.1</ecNumber>
    </recommendedName>
    <alternativeName>
        <fullName evidence="16">NQR complex subunit C</fullName>
    </alternativeName>
    <alternativeName>
        <fullName evidence="16">NQR-1 subunit C</fullName>
    </alternativeName>
</protein>
<keyword evidence="14 16" id="KW-0472">Membrane</keyword>
<keyword evidence="3" id="KW-0997">Cell inner membrane</keyword>
<dbReference type="GO" id="GO:0010181">
    <property type="term" value="F:FMN binding"/>
    <property type="evidence" value="ECO:0007669"/>
    <property type="project" value="UniProtKB-UniRule"/>
</dbReference>
<keyword evidence="9 16" id="KW-1133">Transmembrane helix</keyword>
<reference evidence="18" key="2">
    <citation type="submission" date="2021-04" db="EMBL/GenBank/DDBJ databases">
        <authorList>
            <person name="Gilroy R."/>
        </authorList>
    </citation>
    <scope>NUCLEOTIDE SEQUENCE</scope>
    <source>
        <strain evidence="18">CHK169-11906</strain>
    </source>
</reference>
<dbReference type="HAMAP" id="MF_00427">
    <property type="entry name" value="NqrC"/>
    <property type="match status" value="1"/>
</dbReference>
<name>A0A9D2IDF3_9BACT</name>
<dbReference type="InterPro" id="IPR048574">
    <property type="entry name" value="RUBY_RBDX"/>
</dbReference>
<keyword evidence="8 16" id="KW-1278">Translocase</keyword>
<keyword evidence="13 16" id="KW-0830">Ubiquinone</keyword>
<evidence type="ECO:0000256" key="12">
    <source>
        <dbReference type="ARBA" id="ARBA00023065"/>
    </source>
</evidence>
<dbReference type="SMART" id="SM00900">
    <property type="entry name" value="FMN_bind"/>
    <property type="match status" value="1"/>
</dbReference>
<evidence type="ECO:0000256" key="14">
    <source>
        <dbReference type="ARBA" id="ARBA00023136"/>
    </source>
</evidence>
<dbReference type="EMBL" id="DWYR01000009">
    <property type="protein sequence ID" value="HJA98521.1"/>
    <property type="molecule type" value="Genomic_DNA"/>
</dbReference>
<keyword evidence="1 16" id="KW-0813">Transport</keyword>
<comment type="catalytic activity">
    <reaction evidence="16">
        <text>a ubiquinone + n Na(+)(in) + NADH + H(+) = a ubiquinol + n Na(+)(out) + NAD(+)</text>
        <dbReference type="Rhea" id="RHEA:47748"/>
        <dbReference type="Rhea" id="RHEA-COMP:9565"/>
        <dbReference type="Rhea" id="RHEA-COMP:9566"/>
        <dbReference type="ChEBI" id="CHEBI:15378"/>
        <dbReference type="ChEBI" id="CHEBI:16389"/>
        <dbReference type="ChEBI" id="CHEBI:17976"/>
        <dbReference type="ChEBI" id="CHEBI:29101"/>
        <dbReference type="ChEBI" id="CHEBI:57540"/>
        <dbReference type="ChEBI" id="CHEBI:57945"/>
        <dbReference type="EC" id="7.2.1.1"/>
    </reaction>
</comment>
<keyword evidence="7 16" id="KW-0812">Transmembrane</keyword>
<sequence>MAMKKFVCSVCGYTHEGDAAPDVCPICDAPASAFTEVKSEKKGWIHNPNSNTYIIIYSVVMVVIVAALLAVTSLSLQDRQAENELQEKKSNILQSLGYSPVENPAEFDQMLADFDNQVKSYVVDANGAKTETPVKDVLKMLATNQDIRDNYDAKNLALFQAEDGRVVIPLVGMGLWGDIWGYIALDKDMNTVTGIVMAHKGETPGLGAEIATPKYQAKFVGKKLFKDGEFVSVTLRKGGAKDLEHEVDAISGGTKTSDGVTNMLRDCLSAYLPYFTSQRQAVAQPALVVEEVVSEDMSNQQNVEESHE</sequence>
<dbReference type="CDD" id="cd00729">
    <property type="entry name" value="rubredoxin_SM"/>
    <property type="match status" value="1"/>
</dbReference>
<keyword evidence="5 16" id="KW-0285">Flavoprotein</keyword>
<dbReference type="InterPro" id="IPR010204">
    <property type="entry name" value="NqrC"/>
</dbReference>
<dbReference type="NCBIfam" id="TIGR01938">
    <property type="entry name" value="nqrC"/>
    <property type="match status" value="1"/>
</dbReference>
<dbReference type="EC" id="7.2.1.1" evidence="16"/>
<keyword evidence="10 16" id="KW-0520">NAD</keyword>
<dbReference type="PANTHER" id="PTHR37838:SF1">
    <property type="entry name" value="NA(+)-TRANSLOCATING NADH-QUINONE REDUCTASE SUBUNIT C"/>
    <property type="match status" value="1"/>
</dbReference>
<evidence type="ECO:0000313" key="19">
    <source>
        <dbReference type="Proteomes" id="UP000824259"/>
    </source>
</evidence>
<comment type="caution">
    <text evidence="16">Lacks conserved residue(s) required for the propagation of feature annotation.</text>
</comment>
<evidence type="ECO:0000256" key="8">
    <source>
        <dbReference type="ARBA" id="ARBA00022967"/>
    </source>
</evidence>
<gene>
    <name evidence="16 18" type="primary">nqrC</name>
    <name evidence="18" type="ORF">H9779_02830</name>
</gene>
<dbReference type="Proteomes" id="UP000824259">
    <property type="component" value="Unassembled WGS sequence"/>
</dbReference>
<dbReference type="GO" id="GO:0005506">
    <property type="term" value="F:iron ion binding"/>
    <property type="evidence" value="ECO:0007669"/>
    <property type="project" value="InterPro"/>
</dbReference>
<dbReference type="AlphaFoldDB" id="A0A9D2IDF3"/>
<evidence type="ECO:0000256" key="11">
    <source>
        <dbReference type="ARBA" id="ARBA00023053"/>
    </source>
</evidence>
<evidence type="ECO:0000256" key="16">
    <source>
        <dbReference type="HAMAP-Rule" id="MF_00427"/>
    </source>
</evidence>
<keyword evidence="2 16" id="KW-1003">Cell membrane</keyword>
<evidence type="ECO:0000256" key="13">
    <source>
        <dbReference type="ARBA" id="ARBA00023075"/>
    </source>
</evidence>
<evidence type="ECO:0000256" key="9">
    <source>
        <dbReference type="ARBA" id="ARBA00022989"/>
    </source>
</evidence>
<evidence type="ECO:0000256" key="1">
    <source>
        <dbReference type="ARBA" id="ARBA00022448"/>
    </source>
</evidence>
<dbReference type="GO" id="GO:0016655">
    <property type="term" value="F:oxidoreductase activity, acting on NAD(P)H, quinone or similar compound as acceptor"/>
    <property type="evidence" value="ECO:0007669"/>
    <property type="project" value="UniProtKB-UniRule"/>
</dbReference>
<keyword evidence="11 16" id="KW-0915">Sodium</keyword>
<dbReference type="Pfam" id="PF04205">
    <property type="entry name" value="FMN_bind"/>
    <property type="match status" value="1"/>
</dbReference>
<reference evidence="18" key="1">
    <citation type="journal article" date="2021" name="PeerJ">
        <title>Extensive microbial diversity within the chicken gut microbiome revealed by metagenomics and culture.</title>
        <authorList>
            <person name="Gilroy R."/>
            <person name="Ravi A."/>
            <person name="Getino M."/>
            <person name="Pursley I."/>
            <person name="Horton D.L."/>
            <person name="Alikhan N.F."/>
            <person name="Baker D."/>
            <person name="Gharbi K."/>
            <person name="Hall N."/>
            <person name="Watson M."/>
            <person name="Adriaenssens E.M."/>
            <person name="Foster-Nyarko E."/>
            <person name="Jarju S."/>
            <person name="Secka A."/>
            <person name="Antonio M."/>
            <person name="Oren A."/>
            <person name="Chaudhuri R.R."/>
            <person name="La Ragione R."/>
            <person name="Hildebrand F."/>
            <person name="Pallen M.J."/>
        </authorList>
    </citation>
    <scope>NUCLEOTIDE SEQUENCE</scope>
    <source>
        <strain evidence="18">CHK169-11906</strain>
    </source>
</reference>
<dbReference type="InterPro" id="IPR007329">
    <property type="entry name" value="FMN-bd"/>
</dbReference>
<evidence type="ECO:0000256" key="6">
    <source>
        <dbReference type="ARBA" id="ARBA00022643"/>
    </source>
</evidence>
<evidence type="ECO:0000256" key="3">
    <source>
        <dbReference type="ARBA" id="ARBA00022519"/>
    </source>
</evidence>
<keyword evidence="6 16" id="KW-0288">FMN</keyword>
<comment type="subunit">
    <text evidence="16">Composed of six subunits; NqrA, NqrB, NqrC, NqrD, NqrE and NqrF.</text>
</comment>
<dbReference type="Pfam" id="PF21349">
    <property type="entry name" value="RUBY_RBDX"/>
    <property type="match status" value="1"/>
</dbReference>
<evidence type="ECO:0000256" key="15">
    <source>
        <dbReference type="ARBA" id="ARBA00023201"/>
    </source>
</evidence>
<keyword evidence="4 16" id="KW-0597">Phosphoprotein</keyword>
<accession>A0A9D2IDF3</accession>
<dbReference type="PANTHER" id="PTHR37838">
    <property type="entry name" value="NA(+)-TRANSLOCATING NADH-QUINONE REDUCTASE SUBUNIT C"/>
    <property type="match status" value="1"/>
</dbReference>
<dbReference type="SUPFAM" id="SSF57802">
    <property type="entry name" value="Rubredoxin-like"/>
    <property type="match status" value="1"/>
</dbReference>
<keyword evidence="15 16" id="KW-0739">Sodium transport</keyword>
<comment type="subcellular location">
    <subcellularLocation>
        <location evidence="16">Cell membrane</location>
        <topology evidence="16">Single-pass membrane protein</topology>
    </subcellularLocation>
</comment>
<feature type="domain" description="Rubredoxin-like" evidence="17">
    <location>
        <begin position="3"/>
        <end position="37"/>
    </location>
</feature>
<feature type="modified residue" description="FMN phosphoryl threonine" evidence="16">
    <location>
        <position position="254"/>
    </location>
</feature>
<evidence type="ECO:0000256" key="7">
    <source>
        <dbReference type="ARBA" id="ARBA00022692"/>
    </source>
</evidence>
<evidence type="ECO:0000259" key="17">
    <source>
        <dbReference type="PROSITE" id="PS50903"/>
    </source>
</evidence>
<evidence type="ECO:0000256" key="5">
    <source>
        <dbReference type="ARBA" id="ARBA00022630"/>
    </source>
</evidence>
<dbReference type="PROSITE" id="PS50903">
    <property type="entry name" value="RUBREDOXIN_LIKE"/>
    <property type="match status" value="1"/>
</dbReference>
<comment type="similarity">
    <text evidence="16">Belongs to the NqrC family.</text>
</comment>
<proteinExistence type="inferred from homology"/>
<feature type="transmembrane region" description="Helical" evidence="16">
    <location>
        <begin position="54"/>
        <end position="76"/>
    </location>
</feature>
<dbReference type="GO" id="GO:0005886">
    <property type="term" value="C:plasma membrane"/>
    <property type="evidence" value="ECO:0007669"/>
    <property type="project" value="UniProtKB-SubCell"/>
</dbReference>
<dbReference type="InterPro" id="IPR024934">
    <property type="entry name" value="Rubredoxin-like_dom"/>
</dbReference>
<evidence type="ECO:0000313" key="18">
    <source>
        <dbReference type="EMBL" id="HJA98521.1"/>
    </source>
</evidence>
<comment type="function">
    <text evidence="16">NQR complex catalyzes the reduction of ubiquinone-1 to ubiquinol by two successive reactions, coupled with the transport of Na(+) ions from the cytoplasm to the periplasm. NqrA to NqrE are probably involved in the second step, the conversion of ubisemiquinone to ubiquinol.</text>
</comment>
<organism evidence="18 19">
    <name type="scientific">Candidatus Alistipes avicola</name>
    <dbReference type="NCBI Taxonomy" id="2838432"/>
    <lineage>
        <taxon>Bacteria</taxon>
        <taxon>Pseudomonadati</taxon>
        <taxon>Bacteroidota</taxon>
        <taxon>Bacteroidia</taxon>
        <taxon>Bacteroidales</taxon>
        <taxon>Rikenellaceae</taxon>
        <taxon>Alistipes</taxon>
    </lineage>
</organism>
<dbReference type="Gene3D" id="2.20.28.10">
    <property type="match status" value="1"/>
</dbReference>
<evidence type="ECO:0000256" key="2">
    <source>
        <dbReference type="ARBA" id="ARBA00022475"/>
    </source>
</evidence>
<comment type="caution">
    <text evidence="18">The sequence shown here is derived from an EMBL/GenBank/DDBJ whole genome shotgun (WGS) entry which is preliminary data.</text>
</comment>
<evidence type="ECO:0000256" key="4">
    <source>
        <dbReference type="ARBA" id="ARBA00022553"/>
    </source>
</evidence>
<evidence type="ECO:0000256" key="10">
    <source>
        <dbReference type="ARBA" id="ARBA00023027"/>
    </source>
</evidence>
<keyword evidence="12 16" id="KW-0406">Ion transport</keyword>
<dbReference type="GO" id="GO:0006814">
    <property type="term" value="P:sodium ion transport"/>
    <property type="evidence" value="ECO:0007669"/>
    <property type="project" value="UniProtKB-UniRule"/>
</dbReference>
<comment type="cofactor">
    <cofactor evidence="16">
        <name>FMN</name>
        <dbReference type="ChEBI" id="CHEBI:58210"/>
    </cofactor>
</comment>